<dbReference type="SUPFAM" id="SSF52799">
    <property type="entry name" value="(Phosphotyrosine protein) phosphatases II"/>
    <property type="match status" value="2"/>
</dbReference>
<dbReference type="Proteomes" id="UP000008281">
    <property type="component" value="Unassembled WGS sequence"/>
</dbReference>
<dbReference type="Gene3D" id="3.90.190.10">
    <property type="entry name" value="Protein tyrosine phosphatase superfamily"/>
    <property type="match status" value="2"/>
</dbReference>
<dbReference type="STRING" id="31234.E3NMK5"/>
<dbReference type="InParanoid" id="E3NMK5"/>
<dbReference type="GO" id="GO:0004725">
    <property type="term" value="F:protein tyrosine phosphatase activity"/>
    <property type="evidence" value="ECO:0007669"/>
    <property type="project" value="InterPro"/>
</dbReference>
<feature type="region of interest" description="Disordered" evidence="1">
    <location>
        <begin position="1628"/>
        <end position="1731"/>
    </location>
</feature>
<evidence type="ECO:0000313" key="5">
    <source>
        <dbReference type="EMBL" id="EFP08328.1"/>
    </source>
</evidence>
<dbReference type="PROSITE" id="PS50055">
    <property type="entry name" value="TYR_PHOSPHATASE_PTP"/>
    <property type="match status" value="2"/>
</dbReference>
<dbReference type="CDD" id="cd00047">
    <property type="entry name" value="PTPc"/>
    <property type="match status" value="2"/>
</dbReference>
<name>E3NMK5_CAERE</name>
<dbReference type="EMBL" id="DS269064">
    <property type="protein sequence ID" value="EFP08328.1"/>
    <property type="molecule type" value="Genomic_DNA"/>
</dbReference>
<gene>
    <name evidence="5" type="ORF">CRE_12367</name>
</gene>
<feature type="compositionally biased region" description="Low complexity" evidence="1">
    <location>
        <begin position="50"/>
        <end position="70"/>
    </location>
</feature>
<evidence type="ECO:0000259" key="3">
    <source>
        <dbReference type="PROSITE" id="PS50055"/>
    </source>
</evidence>
<dbReference type="Pfam" id="PF00102">
    <property type="entry name" value="Y_phosphatase"/>
    <property type="match status" value="2"/>
</dbReference>
<dbReference type="Pfam" id="PF02206">
    <property type="entry name" value="WSN"/>
    <property type="match status" value="1"/>
</dbReference>
<feature type="domain" description="Tyrosine-protein phosphatase" evidence="3">
    <location>
        <begin position="1008"/>
        <end position="1238"/>
    </location>
</feature>
<dbReference type="InterPro" id="IPR000242">
    <property type="entry name" value="PTP_cat"/>
</dbReference>
<dbReference type="SMART" id="SM00404">
    <property type="entry name" value="PTPc_motif"/>
    <property type="match status" value="2"/>
</dbReference>
<dbReference type="OrthoDB" id="5846887at2759"/>
<dbReference type="InterPro" id="IPR029021">
    <property type="entry name" value="Prot-tyrosine_phosphatase-like"/>
</dbReference>
<feature type="compositionally biased region" description="Basic and acidic residues" evidence="1">
    <location>
        <begin position="1628"/>
        <end position="1640"/>
    </location>
</feature>
<keyword evidence="2" id="KW-0732">Signal</keyword>
<dbReference type="PANTHER" id="PTHR32525:SF1">
    <property type="entry name" value="DOMAIN OF UNKNOWN FUNCTION WSN DOMAIN-CONTAINING PROTEIN-RELATED"/>
    <property type="match status" value="1"/>
</dbReference>
<feature type="compositionally biased region" description="Acidic residues" evidence="1">
    <location>
        <begin position="1648"/>
        <end position="1665"/>
    </location>
</feature>
<dbReference type="OMA" id="IRIHANY"/>
<feature type="region of interest" description="Disordered" evidence="1">
    <location>
        <begin position="42"/>
        <end position="86"/>
    </location>
</feature>
<reference evidence="5" key="1">
    <citation type="submission" date="2007-07" db="EMBL/GenBank/DDBJ databases">
        <title>PCAP assembly of the Caenorhabditis remanei genome.</title>
        <authorList>
            <consortium name="The Caenorhabditis remanei Sequencing Consortium"/>
            <person name="Wilson R.K."/>
        </authorList>
    </citation>
    <scope>NUCLEOTIDE SEQUENCE [LARGE SCALE GENOMIC DNA]</scope>
    <source>
        <strain evidence="5">PB4641</strain>
    </source>
</reference>
<proteinExistence type="predicted"/>
<keyword evidence="6" id="KW-1185">Reference proteome</keyword>
<evidence type="ECO:0000256" key="1">
    <source>
        <dbReference type="SAM" id="MobiDB-lite"/>
    </source>
</evidence>
<dbReference type="InterPro" id="IPR003595">
    <property type="entry name" value="Tyr_Pase_cat"/>
</dbReference>
<dbReference type="SMART" id="SM00453">
    <property type="entry name" value="WSN"/>
    <property type="match status" value="1"/>
</dbReference>
<accession>E3NMK5</accession>
<dbReference type="InterPro" id="IPR003125">
    <property type="entry name" value="WSN"/>
</dbReference>
<feature type="signal peptide" evidence="2">
    <location>
        <begin position="1"/>
        <end position="36"/>
    </location>
</feature>
<dbReference type="PANTHER" id="PTHR32525">
    <property type="entry name" value="PROTEIN-TYROSINE-PHOSPHATASE"/>
    <property type="match status" value="1"/>
</dbReference>
<feature type="compositionally biased region" description="Basic and acidic residues" evidence="1">
    <location>
        <begin position="1702"/>
        <end position="1713"/>
    </location>
</feature>
<sequence>MIMLYLKQIIKSNKSREKMKTTIALVVLCLIQGSLANDRLGPNDQKYYKDSISPGIDPSSYSSSQIDYSDLPPSLDPTSNSHSLPYPKTSNDFPSLLAPAQHDYSHSDSNSIESFAFVNSDYDSPLSQHSPQLRFGRNGKLIVLGSLILNSIPANDQLTDYLKHTTIVAHLVNGIAIQNGLMNGNMTSNDVAAELLNFGSISISTIANFKKDSIVAVTGQLKKPQPILDSSITEMEELALKWERLISKSSDLENATSLPGNDKYFNEVEKFKKEFETTVVSLPTFNVVDSDFTGIKARLDDNAKYDEIYNSFATFSRDFTKKLEDFDKYRKDIEDFTKYPLLQEGPSIFKPLERLIHLTDTRLTFNTELTDESKLAISKSVEDILSFATISRAAEKEFSNIHKLADYRSSPLLTNRKNTIGFPGGINDINQLVKDIGDPWIGKMVNVQGSNMNDLTDGLEPLFNFQKTLSGVDEKLKPISLADTRDALSHFAQIQKELSSLTPDSAKSVSTMFDSLKGCTLQPIGTNVYKNSKTLTEKIKILGSVYDSAKLALAAFDSKTVKGEMDQLISSLGFKDLGKNTSPEAEVKEAVKRLEKHNTLDDIKKLVDQVKEKFAGIPVTSLKEITQYIIENKKDITFPKIHGESQLFDCTSKLAVVSAKASQGIKAVRSLRVLEVGKIAKVESVATSVLEAASGLSGVASIQDKMKKDAKEAAVELNKLPDASNKSVVIGQSVDSLNTAVKLRDLESQIGQLKSIDALVQTEIQKVLNPSDRSMIMKQWGNHKKDMDQLEKVLAGIQSFDSKLNVSNATTLGDYGKPLANLALLTTVSMNAKEKLKALETLALTADSKNKPVIENCQKTLEQLANLDLGFASHTAQYKSAPPAFQALHDFLSKFLAVPHNTNQQEQQQSSNKEDSGSTSIWYFIGGGAGVVTLIAIVAASVYFFLKHKREKEQATDWKKTVMNWVDEHKLQDTTHAFQMHNTVISAVNIGVISTYEGYEANQLLPNNKHRNPDILCNPKAMLVLDKGRYIHASQFGSDDQEVVQFVGTQAPMISRTYLREIYDKALHEVAKLETRVESDTREDFWLMVMTKGTEYAVSLLTDKEMKALACHYYPDTTKTPLACGRFTVKMESESLILNKTVKQRNLAIEDTQNKLEARKLEHLQFLNWDAEQIPESHETALAVMARVKGSKKPVVVHCSDGTERTLSFIGLQHIYEAVKKHPHRKFQDIVVEMCKRRWHGMQRNVWSAWLVSGVRKQLIMENKMNNDDYIEDLPVLKAMQTKVREDATLLHNALRDNIDAWINKNYSVNGKDQYNLHAKIMDLMRAVAKPDVDDALKHLPPSKHRYKDIYCNPKTAVKLKFEGKEIKIHANTVKSRAKYATEFIATQGPTTKAGEIGDTREDFWMMVILKNADFIVNLVNESEMGKKCAYYFKLEDKQSIDCGRFKITTISSKQICSEEVTERVLQVVDNATEKKFDTKLVTQYHFHSWKDQDIPDGGHEAPIKVMEMVNKSEHPVIVHCSAGVGRTVAFIGLQYVYEEILMHPDTTIHEVMGFMRNQRWHGIQKVPQSYWLYLGVVLRFIKKFKLEMKIYTDQFDNVLPIVEELAGKKKKIKKDEKVKKEKKKAEKAAAKEKEGERKSAAGGVSEFESEGEVDTDVEALEESAPEARGEQRQPADGESSTESSESCCVVIPNSEVEEEVETAREAPREPRHGQVAIDVENDGVAPGEQRQEYLAIDIPEVAED</sequence>
<feature type="compositionally biased region" description="Basic and acidic residues" evidence="1">
    <location>
        <begin position="1666"/>
        <end position="1676"/>
    </location>
</feature>
<dbReference type="SMART" id="SM00194">
    <property type="entry name" value="PTPc"/>
    <property type="match status" value="2"/>
</dbReference>
<evidence type="ECO:0008006" key="7">
    <source>
        <dbReference type="Google" id="ProtNLM"/>
    </source>
</evidence>
<evidence type="ECO:0000259" key="4">
    <source>
        <dbReference type="PROSITE" id="PS50056"/>
    </source>
</evidence>
<dbReference type="PRINTS" id="PR00700">
    <property type="entry name" value="PRTYPHPHTASE"/>
</dbReference>
<dbReference type="PROSITE" id="PS50056">
    <property type="entry name" value="TYR_PHOSPHATASE_2"/>
    <property type="match status" value="2"/>
</dbReference>
<feature type="domain" description="Tyrosine-protein phosphatase" evidence="3">
    <location>
        <begin position="1344"/>
        <end position="1580"/>
    </location>
</feature>
<feature type="compositionally biased region" description="Polar residues" evidence="1">
    <location>
        <begin position="76"/>
        <end position="86"/>
    </location>
</feature>
<organism evidence="6">
    <name type="scientific">Caenorhabditis remanei</name>
    <name type="common">Caenorhabditis vulgaris</name>
    <dbReference type="NCBI Taxonomy" id="31234"/>
    <lineage>
        <taxon>Eukaryota</taxon>
        <taxon>Metazoa</taxon>
        <taxon>Ecdysozoa</taxon>
        <taxon>Nematoda</taxon>
        <taxon>Chromadorea</taxon>
        <taxon>Rhabditida</taxon>
        <taxon>Rhabditina</taxon>
        <taxon>Rhabditomorpha</taxon>
        <taxon>Rhabditoidea</taxon>
        <taxon>Rhabditidae</taxon>
        <taxon>Peloderinae</taxon>
        <taxon>Caenorhabditis</taxon>
    </lineage>
</organism>
<feature type="domain" description="Tyrosine specific protein phosphatases" evidence="4">
    <location>
        <begin position="1501"/>
        <end position="1571"/>
    </location>
</feature>
<dbReference type="InterPro" id="IPR000387">
    <property type="entry name" value="Tyr_Pase_dom"/>
</dbReference>
<evidence type="ECO:0000256" key="2">
    <source>
        <dbReference type="SAM" id="SignalP"/>
    </source>
</evidence>
<feature type="domain" description="Tyrosine specific protein phosphatases" evidence="4">
    <location>
        <begin position="1189"/>
        <end position="1238"/>
    </location>
</feature>
<dbReference type="HOGENOM" id="CLU_002807_0_0_1"/>
<protein>
    <recommendedName>
        <fullName evidence="7">Protein-tyrosine-phosphatase</fullName>
    </recommendedName>
</protein>
<feature type="chain" id="PRO_5003178887" description="Protein-tyrosine-phosphatase" evidence="2">
    <location>
        <begin position="37"/>
        <end position="1745"/>
    </location>
</feature>
<evidence type="ECO:0000313" key="6">
    <source>
        <dbReference type="Proteomes" id="UP000008281"/>
    </source>
</evidence>
<dbReference type="eggNOG" id="ENOG502QR81">
    <property type="taxonomic scope" value="Eukaryota"/>
</dbReference>